<reference evidence="2 3" key="1">
    <citation type="submission" date="2016-02" db="EMBL/GenBank/DDBJ databases">
        <authorList>
            <person name="Wen L."/>
            <person name="He K."/>
            <person name="Yang H."/>
        </authorList>
    </citation>
    <scope>NUCLEOTIDE SEQUENCE [LARGE SCALE GENOMIC DNA]</scope>
    <source>
        <strain evidence="2 3">MJR8628A</strain>
    </source>
</reference>
<dbReference type="GO" id="GO:0043571">
    <property type="term" value="P:maintenance of CRISPR repeat elements"/>
    <property type="evidence" value="ECO:0007669"/>
    <property type="project" value="InterPro"/>
</dbReference>
<dbReference type="NCBIfam" id="TIGR02593">
    <property type="entry name" value="CRISPR_cas5"/>
    <property type="match status" value="1"/>
</dbReference>
<dbReference type="STRING" id="1261.HMPREF3195_01295"/>
<proteinExistence type="predicted"/>
<accession>A0A135YQJ5</accession>
<dbReference type="AlphaFoldDB" id="A0A135YQJ5"/>
<keyword evidence="1" id="KW-0051">Antiviral defense</keyword>
<evidence type="ECO:0000313" key="3">
    <source>
        <dbReference type="Proteomes" id="UP000070326"/>
    </source>
</evidence>
<dbReference type="EMBL" id="LSQZ01000067">
    <property type="protein sequence ID" value="KXI11644.1"/>
    <property type="molecule type" value="Genomic_DNA"/>
</dbReference>
<dbReference type="RefSeq" id="WP_061101878.1">
    <property type="nucleotide sequence ID" value="NZ_KQ961830.1"/>
</dbReference>
<feature type="non-terminal residue" evidence="2">
    <location>
        <position position="241"/>
    </location>
</feature>
<dbReference type="Pfam" id="PF09704">
    <property type="entry name" value="Cas_Cas5d"/>
    <property type="match status" value="1"/>
</dbReference>
<evidence type="ECO:0000313" key="2">
    <source>
        <dbReference type="EMBL" id="KXI11644.1"/>
    </source>
</evidence>
<name>A0A135YQJ5_9FIRM</name>
<sequence length="241" mass="28238">MKGIKVLLKQEVANYKKPSSFQLKESYPLPPYSTVIGMVHYLCDFDEYKPMKISIQGKYRSKTNDFFTRYEFKNAMKYDKSRHNIMVGEFGISKGVATSELLVDVELLLHIVPEDQELVNKIYESLKFPREYPSLGRREDLAVFEEVSIVEINKVELTDDKSVRTGYSIYVPIDTYNRDMSINSYTRTSIDKFKRGTVYNLTKNYELINYGSKNNTKYFRHWNKIKVIYGCDLNVNEDTIV</sequence>
<dbReference type="Proteomes" id="UP000070326">
    <property type="component" value="Unassembled WGS sequence"/>
</dbReference>
<dbReference type="GO" id="GO:0051607">
    <property type="term" value="P:defense response to virus"/>
    <property type="evidence" value="ECO:0007669"/>
    <property type="project" value="UniProtKB-KW"/>
</dbReference>
<gene>
    <name evidence="2" type="ORF">HMPREF3195_01295</name>
</gene>
<evidence type="ECO:0000256" key="1">
    <source>
        <dbReference type="ARBA" id="ARBA00023118"/>
    </source>
</evidence>
<organism evidence="2 3">
    <name type="scientific">Peptostreptococcus anaerobius</name>
    <dbReference type="NCBI Taxonomy" id="1261"/>
    <lineage>
        <taxon>Bacteria</taxon>
        <taxon>Bacillati</taxon>
        <taxon>Bacillota</taxon>
        <taxon>Clostridia</taxon>
        <taxon>Peptostreptococcales</taxon>
        <taxon>Peptostreptococcaceae</taxon>
        <taxon>Peptostreptococcus</taxon>
    </lineage>
</organism>
<protein>
    <submittedName>
        <fullName evidence="2">Putative CRISPR-associated protein Cas5, Tneap subtype</fullName>
    </submittedName>
</protein>
<comment type="caution">
    <text evidence="2">The sequence shown here is derived from an EMBL/GenBank/DDBJ whole genome shotgun (WGS) entry which is preliminary data.</text>
</comment>
<dbReference type="InterPro" id="IPR021124">
    <property type="entry name" value="CRISPR-assoc_prot_Cas5"/>
</dbReference>
<dbReference type="InterPro" id="IPR013422">
    <property type="entry name" value="CRISPR-assoc_prot_Cas5_N"/>
</dbReference>